<proteinExistence type="predicted"/>
<evidence type="ECO:0000313" key="2">
    <source>
        <dbReference type="EMBL" id="QJH96186.1"/>
    </source>
</evidence>
<reference evidence="1" key="1">
    <citation type="submission" date="2020-03" db="EMBL/GenBank/DDBJ databases">
        <title>The deep terrestrial virosphere.</title>
        <authorList>
            <person name="Holmfeldt K."/>
            <person name="Nilsson E."/>
            <person name="Simone D."/>
            <person name="Lopez-Fernandez M."/>
            <person name="Wu X."/>
            <person name="de Brujin I."/>
            <person name="Lundin D."/>
            <person name="Andersson A."/>
            <person name="Bertilsson S."/>
            <person name="Dopson M."/>
        </authorList>
    </citation>
    <scope>NUCLEOTIDE SEQUENCE</scope>
    <source>
        <strain evidence="1">TM448A01463</strain>
        <strain evidence="2">TM448B00650</strain>
    </source>
</reference>
<gene>
    <name evidence="1" type="ORF">TM448A01463_0005</name>
    <name evidence="2" type="ORF">TM448B00650_0013</name>
</gene>
<dbReference type="AlphaFoldDB" id="A0A6H1ZQC3"/>
<dbReference type="Pfam" id="PF09956">
    <property type="entry name" value="Phage_cement_2"/>
    <property type="match status" value="1"/>
</dbReference>
<dbReference type="PIRSF" id="PIRSF030771">
    <property type="entry name" value="UCP030771"/>
    <property type="match status" value="1"/>
</dbReference>
<sequence length="107" mass="11088">MKNYVQDGKTISFTPTAAVASGEAVLLATLLVVAIGAIAADTEGTGVTEGVFELPKKSTDVVALGVDLYWDDTEKELTTTATDNTKVGKAWLAAGNGAETVWVKINA</sequence>
<dbReference type="EMBL" id="MT144642">
    <property type="protein sequence ID" value="QJH96186.1"/>
    <property type="molecule type" value="Genomic_DNA"/>
</dbReference>
<accession>A0A6H1ZQC3</accession>
<evidence type="ECO:0000313" key="1">
    <source>
        <dbReference type="EMBL" id="QJA49774.1"/>
    </source>
</evidence>
<protein>
    <submittedName>
        <fullName evidence="1">Uncharacterized protein</fullName>
    </submittedName>
</protein>
<organism evidence="1">
    <name type="scientific">viral metagenome</name>
    <dbReference type="NCBI Taxonomy" id="1070528"/>
    <lineage>
        <taxon>unclassified sequences</taxon>
        <taxon>metagenomes</taxon>
        <taxon>organismal metagenomes</taxon>
    </lineage>
</organism>
<dbReference type="EMBL" id="MT144154">
    <property type="protein sequence ID" value="QJA49774.1"/>
    <property type="molecule type" value="Genomic_DNA"/>
</dbReference>
<dbReference type="InterPro" id="IPR011231">
    <property type="entry name" value="Phage_VT1-Sakai_H0018"/>
</dbReference>
<name>A0A6H1ZQC3_9ZZZZ</name>